<keyword evidence="3" id="KW-1185">Reference proteome</keyword>
<dbReference type="InterPro" id="IPR001810">
    <property type="entry name" value="F-box_dom"/>
</dbReference>
<dbReference type="Gene3D" id="1.20.1280.50">
    <property type="match status" value="1"/>
</dbReference>
<organism evidence="2 3">
    <name type="scientific">Hericium alpestre</name>
    <dbReference type="NCBI Taxonomy" id="135208"/>
    <lineage>
        <taxon>Eukaryota</taxon>
        <taxon>Fungi</taxon>
        <taxon>Dikarya</taxon>
        <taxon>Basidiomycota</taxon>
        <taxon>Agaricomycotina</taxon>
        <taxon>Agaricomycetes</taxon>
        <taxon>Russulales</taxon>
        <taxon>Hericiaceae</taxon>
        <taxon>Hericium</taxon>
    </lineage>
</organism>
<proteinExistence type="predicted"/>
<name>A0A4Y9ZL97_9AGAM</name>
<comment type="caution">
    <text evidence="2">The sequence shown here is derived from an EMBL/GenBank/DDBJ whole genome shotgun (WGS) entry which is preliminary data.</text>
</comment>
<protein>
    <recommendedName>
        <fullName evidence="1">F-box domain-containing protein</fullName>
    </recommendedName>
</protein>
<dbReference type="EMBL" id="SFCI01001730">
    <property type="protein sequence ID" value="TFY75074.1"/>
    <property type="molecule type" value="Genomic_DNA"/>
</dbReference>
<dbReference type="OrthoDB" id="3172239at2759"/>
<dbReference type="Gene3D" id="3.80.10.10">
    <property type="entry name" value="Ribonuclease Inhibitor"/>
    <property type="match status" value="1"/>
</dbReference>
<evidence type="ECO:0000313" key="3">
    <source>
        <dbReference type="Proteomes" id="UP000298061"/>
    </source>
</evidence>
<dbReference type="InterPro" id="IPR032675">
    <property type="entry name" value="LRR_dom_sf"/>
</dbReference>
<dbReference type="Pfam" id="PF12937">
    <property type="entry name" value="F-box-like"/>
    <property type="match status" value="1"/>
</dbReference>
<evidence type="ECO:0000313" key="2">
    <source>
        <dbReference type="EMBL" id="TFY75074.1"/>
    </source>
</evidence>
<dbReference type="STRING" id="135208.A0A4Y9ZL97"/>
<dbReference type="AlphaFoldDB" id="A0A4Y9ZL97"/>
<reference evidence="2 3" key="1">
    <citation type="submission" date="2019-02" db="EMBL/GenBank/DDBJ databases">
        <title>Genome sequencing of the rare red list fungi Hericium alpestre (H. flagellum).</title>
        <authorList>
            <person name="Buettner E."/>
            <person name="Kellner H."/>
        </authorList>
    </citation>
    <scope>NUCLEOTIDE SEQUENCE [LARGE SCALE GENOMIC DNA]</scope>
    <source>
        <strain evidence="2 3">DSM 108284</strain>
    </source>
</reference>
<sequence>MARGVVTEESARHHWKKALKRRVLSTDGVSAFSPTDLVDHTRDRLLAEYKAVQHLGTLIFARINTLSITMRLPAEVLAHVFSMLAECDPPSAKPFPIDERGEKQHLGWIVATHVCRRWRQVALSSPALWTNIGAPQTAPWMEEMLARSKQVPFTFSASIALDRTICDVIVKALGPDHISRMKGLHLSASECDGYGLFTEGQNKSLRIYVLKNLNHPAPMLETLVFKNMTWYNEALPQNIFANTLPRLRRFSLDQCFELSWEAPYFRNLTDLDLDFRSKFSSAKLLTLLKESPMLENLKISRRGPSDDQERYVGDIVSLPALKTFFIMSNADAICAELLSGLAIAPTARQEIRLSGVCPEESLLIIPVPTIPINAEELSTRLSPSTLRLICNTNPRCSATDITLRAWFNGEDDKLVAPQFFLRWNPATGHAAALRRVLGSFDVRGLANLVVCSEKLVTDLCDVFEDAFGRMSAIKKLTLSGRGIAPLLSYLENTHIVPPDQGNSKVDDEDSPQKPSLLFPELECLCISGLPFDKTSSDALVQAVKKRDAWTERLPKLVITKCEGSEPVARRLSKLVDNMCHKHHK</sequence>
<gene>
    <name evidence="2" type="ORF">EWM64_g8938</name>
</gene>
<dbReference type="Proteomes" id="UP000298061">
    <property type="component" value="Unassembled WGS sequence"/>
</dbReference>
<evidence type="ECO:0000259" key="1">
    <source>
        <dbReference type="Pfam" id="PF12937"/>
    </source>
</evidence>
<dbReference type="SUPFAM" id="SSF52047">
    <property type="entry name" value="RNI-like"/>
    <property type="match status" value="1"/>
</dbReference>
<accession>A0A4Y9ZL97</accession>
<feature type="domain" description="F-box" evidence="1">
    <location>
        <begin position="71"/>
        <end position="132"/>
    </location>
</feature>